<protein>
    <submittedName>
        <fullName evidence="3">Glycosyltransferase</fullName>
    </submittedName>
</protein>
<organism evidence="3 4">
    <name type="scientific">Bacteroides faecis</name>
    <dbReference type="NCBI Taxonomy" id="674529"/>
    <lineage>
        <taxon>Bacteria</taxon>
        <taxon>Pseudomonadati</taxon>
        <taxon>Bacteroidota</taxon>
        <taxon>Bacteroidia</taxon>
        <taxon>Bacteroidales</taxon>
        <taxon>Bacteroidaceae</taxon>
        <taxon>Bacteroides</taxon>
    </lineage>
</organism>
<evidence type="ECO:0000256" key="2">
    <source>
        <dbReference type="SAM" id="Phobius"/>
    </source>
</evidence>
<name>A0ABY5T9R8_9BACE</name>
<keyword evidence="2" id="KW-0812">Transmembrane</keyword>
<evidence type="ECO:0000313" key="3">
    <source>
        <dbReference type="EMBL" id="UVQ74618.1"/>
    </source>
</evidence>
<dbReference type="GeneID" id="69591968"/>
<keyword evidence="4" id="KW-1185">Reference proteome</keyword>
<dbReference type="EMBL" id="CP103141">
    <property type="protein sequence ID" value="UVQ74618.1"/>
    <property type="molecule type" value="Genomic_DNA"/>
</dbReference>
<dbReference type="PANTHER" id="PTHR46401:SF2">
    <property type="entry name" value="GLYCOSYLTRANSFERASE WBBK-RELATED"/>
    <property type="match status" value="1"/>
</dbReference>
<gene>
    <name evidence="3" type="ORF">NXY30_27420</name>
</gene>
<keyword evidence="1" id="KW-0808">Transferase</keyword>
<dbReference type="RefSeq" id="WP_109115617.1">
    <property type="nucleotide sequence ID" value="NZ_CP081916.1"/>
</dbReference>
<dbReference type="Proteomes" id="UP001060104">
    <property type="component" value="Chromosome"/>
</dbReference>
<dbReference type="Pfam" id="PF13692">
    <property type="entry name" value="Glyco_trans_1_4"/>
    <property type="match status" value="1"/>
</dbReference>
<proteinExistence type="predicted"/>
<feature type="transmembrane region" description="Helical" evidence="2">
    <location>
        <begin position="88"/>
        <end position="107"/>
    </location>
</feature>
<feature type="transmembrane region" description="Helical" evidence="2">
    <location>
        <begin position="114"/>
        <end position="131"/>
    </location>
</feature>
<accession>A0ABY5T9R8</accession>
<evidence type="ECO:0000313" key="4">
    <source>
        <dbReference type="Proteomes" id="UP001060104"/>
    </source>
</evidence>
<dbReference type="PANTHER" id="PTHR46401">
    <property type="entry name" value="GLYCOSYLTRANSFERASE WBBK-RELATED"/>
    <property type="match status" value="1"/>
</dbReference>
<evidence type="ECO:0000256" key="1">
    <source>
        <dbReference type="ARBA" id="ARBA00022679"/>
    </source>
</evidence>
<keyword evidence="2" id="KW-0472">Membrane</keyword>
<keyword evidence="2" id="KW-1133">Transmembrane helix</keyword>
<dbReference type="SUPFAM" id="SSF53756">
    <property type="entry name" value="UDP-Glycosyltransferase/glycogen phosphorylase"/>
    <property type="match status" value="1"/>
</dbReference>
<sequence length="399" mass="45564">MKAIYLALLSSKHLIDKISADTGLNPGYAGQKFNRLIIEGLTKNGVDIKTLTSIPMSRRFSKKLFWNVPDEVEDGIHYQYIPFINIPYIHHICLFMYTFFYLLFWGSINRKEKFILIDILNVSICIGAVFACKLTGLHCMGVATDMPGLTVGASGANSKKKYNFSSKIIHWYLHSFDSYVLLTQQMNSIINKNNKPYIVMEGLCDSNIQPNHVDSCDTSIKSILYAGGLHERYGLKTLTDAFMSLPNVNYRLIIYGSGPFVKELKEDIKKDSRIEYRGVAPNDEVMKAEYAASVLVNPRPTKEDFTKYSFPSKNIEFMSTGRPLLTTKLPGMPVEYYPFVYLFESETLDGYKVTLKNVLEKGYDELEKKGKEAQQWVLENKNNVIQTKRIVELYQLTIC</sequence>
<reference evidence="3" key="1">
    <citation type="submission" date="2022-08" db="EMBL/GenBank/DDBJ databases">
        <title>Genome Sequencing of Bacteroides fragilis Group Isolates with Nanopore Technology.</title>
        <authorList>
            <person name="Tisza M.J."/>
            <person name="Smith D."/>
            <person name="Dekker J.P."/>
        </authorList>
    </citation>
    <scope>NUCLEOTIDE SEQUENCE</scope>
    <source>
        <strain evidence="3">BFG-527</strain>
    </source>
</reference>
<dbReference type="Gene3D" id="3.40.50.2000">
    <property type="entry name" value="Glycogen Phosphorylase B"/>
    <property type="match status" value="2"/>
</dbReference>